<evidence type="ECO:0000256" key="1">
    <source>
        <dbReference type="ARBA" id="ARBA00023157"/>
    </source>
</evidence>
<dbReference type="SUPFAM" id="SSF50494">
    <property type="entry name" value="Trypsin-like serine proteases"/>
    <property type="match status" value="1"/>
</dbReference>
<dbReference type="PRINTS" id="PR00722">
    <property type="entry name" value="CHYMOTRYPSIN"/>
</dbReference>
<dbReference type="InterPro" id="IPR009003">
    <property type="entry name" value="Peptidase_S1_PA"/>
</dbReference>
<dbReference type="InterPro" id="IPR033116">
    <property type="entry name" value="TRYPSIN_SER"/>
</dbReference>
<evidence type="ECO:0000256" key="2">
    <source>
        <dbReference type="ARBA" id="ARBA00024195"/>
    </source>
</evidence>
<dbReference type="PANTHER" id="PTHR24252:SF7">
    <property type="entry name" value="HYALIN"/>
    <property type="match status" value="1"/>
</dbReference>
<dbReference type="FunFam" id="2.40.10.10:FF:000002">
    <property type="entry name" value="Transmembrane protease serine"/>
    <property type="match status" value="1"/>
</dbReference>
<name>A0A5S6QI46_TRIMR</name>
<organism evidence="6 7">
    <name type="scientific">Trichuris muris</name>
    <name type="common">Mouse whipworm</name>
    <dbReference type="NCBI Taxonomy" id="70415"/>
    <lineage>
        <taxon>Eukaryota</taxon>
        <taxon>Metazoa</taxon>
        <taxon>Ecdysozoa</taxon>
        <taxon>Nematoda</taxon>
        <taxon>Enoplea</taxon>
        <taxon>Dorylaimia</taxon>
        <taxon>Trichinellida</taxon>
        <taxon>Trichuridae</taxon>
        <taxon>Trichuris</taxon>
    </lineage>
</organism>
<evidence type="ECO:0000256" key="3">
    <source>
        <dbReference type="RuleBase" id="RU363034"/>
    </source>
</evidence>
<dbReference type="Proteomes" id="UP000046395">
    <property type="component" value="Unassembled WGS sequence"/>
</dbReference>
<dbReference type="GO" id="GO:0006508">
    <property type="term" value="P:proteolysis"/>
    <property type="evidence" value="ECO:0007669"/>
    <property type="project" value="UniProtKB-KW"/>
</dbReference>
<feature type="chain" id="PRO_5024397704" evidence="4">
    <location>
        <begin position="21"/>
        <end position="332"/>
    </location>
</feature>
<keyword evidence="1" id="KW-1015">Disulfide bond</keyword>
<dbReference type="InterPro" id="IPR043504">
    <property type="entry name" value="Peptidase_S1_PA_chymotrypsin"/>
</dbReference>
<feature type="domain" description="Peptidase S1" evidence="5">
    <location>
        <begin position="48"/>
        <end position="291"/>
    </location>
</feature>
<dbReference type="AlphaFoldDB" id="A0A5S6QI46"/>
<dbReference type="WBParaSite" id="TMUE_2000006820.1">
    <property type="protein sequence ID" value="TMUE_2000006820.1"/>
    <property type="gene ID" value="WBGene00286275"/>
</dbReference>
<sequence length="332" mass="37629">MKNKLLVSCFLLTLVLRLNAKRGRREKSFPCGVSEFPQSLRPRRQNRVLNGWETRPNAFPWIVAVFYKPNMEFKVACGGSLIDLQKKNYSSTVLTATHCFLTGKRYDKATDYYVVGGLHDIKEQNNEAVQRSNVAKYLRLDFDNSVLQNDISVVILEQPLLFTQYVRPICLPKPCGTFVPGSDCVTAGWGLVDGIPATTLQMMDVKISNPNKCKKDYGDNFNHHQQICVNIPRSKRNVCRGDSGGPLFCKENAVYVLYGLVSYGSSCDEMDAASVYTRVPAFLHWIDQMGGIYNPKNVTEFQFKKSEAEAAIINTMDPKCNKYNSKQRFFPR</sequence>
<dbReference type="InterPro" id="IPR001254">
    <property type="entry name" value="Trypsin_dom"/>
</dbReference>
<dbReference type="InterPro" id="IPR001314">
    <property type="entry name" value="Peptidase_S1A"/>
</dbReference>
<keyword evidence="3" id="KW-0645">Protease</keyword>
<keyword evidence="3" id="KW-0720">Serine protease</keyword>
<dbReference type="GO" id="GO:0004252">
    <property type="term" value="F:serine-type endopeptidase activity"/>
    <property type="evidence" value="ECO:0007669"/>
    <property type="project" value="InterPro"/>
</dbReference>
<dbReference type="PANTHER" id="PTHR24252">
    <property type="entry name" value="ACROSIN-RELATED"/>
    <property type="match status" value="1"/>
</dbReference>
<dbReference type="SMART" id="SM00020">
    <property type="entry name" value="Tryp_SPc"/>
    <property type="match status" value="1"/>
</dbReference>
<dbReference type="PROSITE" id="PS00135">
    <property type="entry name" value="TRYPSIN_SER"/>
    <property type="match status" value="1"/>
</dbReference>
<dbReference type="Gene3D" id="2.40.10.10">
    <property type="entry name" value="Trypsin-like serine proteases"/>
    <property type="match status" value="1"/>
</dbReference>
<keyword evidence="3" id="KW-0378">Hydrolase</keyword>
<dbReference type="PROSITE" id="PS50240">
    <property type="entry name" value="TRYPSIN_DOM"/>
    <property type="match status" value="1"/>
</dbReference>
<keyword evidence="4" id="KW-0732">Signal</keyword>
<evidence type="ECO:0000256" key="4">
    <source>
        <dbReference type="SAM" id="SignalP"/>
    </source>
</evidence>
<dbReference type="Pfam" id="PF00089">
    <property type="entry name" value="Trypsin"/>
    <property type="match status" value="1"/>
</dbReference>
<comment type="similarity">
    <text evidence="2">Belongs to the peptidase S1 family. CLIP subfamily.</text>
</comment>
<reference evidence="7" key="1">
    <citation type="submission" date="2019-12" db="UniProtKB">
        <authorList>
            <consortium name="WormBaseParasite"/>
        </authorList>
    </citation>
    <scope>IDENTIFICATION</scope>
</reference>
<accession>A0A5S6QI46</accession>
<dbReference type="PROSITE" id="PS00134">
    <property type="entry name" value="TRYPSIN_HIS"/>
    <property type="match status" value="1"/>
</dbReference>
<protein>
    <submittedName>
        <fullName evidence="7">Peptidase S1 domain-containing protein</fullName>
    </submittedName>
</protein>
<evidence type="ECO:0000313" key="7">
    <source>
        <dbReference type="WBParaSite" id="TMUE_2000006820.1"/>
    </source>
</evidence>
<dbReference type="STRING" id="70415.A0A5S6QI46"/>
<feature type="signal peptide" evidence="4">
    <location>
        <begin position="1"/>
        <end position="20"/>
    </location>
</feature>
<keyword evidence="6" id="KW-1185">Reference proteome</keyword>
<evidence type="ECO:0000259" key="5">
    <source>
        <dbReference type="PROSITE" id="PS50240"/>
    </source>
</evidence>
<proteinExistence type="inferred from homology"/>
<evidence type="ECO:0000313" key="6">
    <source>
        <dbReference type="Proteomes" id="UP000046395"/>
    </source>
</evidence>
<dbReference type="InterPro" id="IPR018114">
    <property type="entry name" value="TRYPSIN_HIS"/>
</dbReference>
<dbReference type="CDD" id="cd00190">
    <property type="entry name" value="Tryp_SPc"/>
    <property type="match status" value="1"/>
</dbReference>